<dbReference type="OrthoDB" id="7869508at2"/>
<reference evidence="2 3" key="1">
    <citation type="submission" date="2018-06" db="EMBL/GenBank/DDBJ databases">
        <title>Genomic Encyclopedia of Archaeal and Bacterial Type Strains, Phase II (KMG-II): from individual species to whole genera.</title>
        <authorList>
            <person name="Goeker M."/>
        </authorList>
    </citation>
    <scope>NUCLEOTIDE SEQUENCE [LARGE SCALE GENOMIC DNA]</scope>
    <source>
        <strain evidence="2 3">DSM 22011</strain>
    </source>
</reference>
<organism evidence="2 3">
    <name type="scientific">Salipiger aestuarii</name>
    <dbReference type="NCBI Taxonomy" id="568098"/>
    <lineage>
        <taxon>Bacteria</taxon>
        <taxon>Pseudomonadati</taxon>
        <taxon>Pseudomonadota</taxon>
        <taxon>Alphaproteobacteria</taxon>
        <taxon>Rhodobacterales</taxon>
        <taxon>Roseobacteraceae</taxon>
        <taxon>Salipiger</taxon>
    </lineage>
</organism>
<gene>
    <name evidence="2" type="ORF">ATI53_100657</name>
</gene>
<dbReference type="NCBIfam" id="NF033773">
    <property type="entry name" value="tellur_TrgA"/>
    <property type="match status" value="1"/>
</dbReference>
<dbReference type="InterPro" id="IPR047784">
    <property type="entry name" value="TrgA"/>
</dbReference>
<feature type="transmembrane region" description="Helical" evidence="1">
    <location>
        <begin position="65"/>
        <end position="84"/>
    </location>
</feature>
<keyword evidence="1" id="KW-1133">Transmembrane helix</keyword>
<dbReference type="EMBL" id="QLMG01000006">
    <property type="protein sequence ID" value="RAK20279.1"/>
    <property type="molecule type" value="Genomic_DNA"/>
</dbReference>
<proteinExistence type="predicted"/>
<name>A0A327YQ94_9RHOB</name>
<protein>
    <recommendedName>
        <fullName evidence="4">Tellurium resistance protein</fullName>
    </recommendedName>
</protein>
<accession>A0A327YQ94</accession>
<keyword evidence="1" id="KW-0812">Transmembrane</keyword>
<evidence type="ECO:0000313" key="3">
    <source>
        <dbReference type="Proteomes" id="UP000249165"/>
    </source>
</evidence>
<evidence type="ECO:0000313" key="2">
    <source>
        <dbReference type="EMBL" id="RAK20279.1"/>
    </source>
</evidence>
<evidence type="ECO:0000256" key="1">
    <source>
        <dbReference type="SAM" id="Phobius"/>
    </source>
</evidence>
<dbReference type="AlphaFoldDB" id="A0A327YQ94"/>
<comment type="caution">
    <text evidence="2">The sequence shown here is derived from an EMBL/GenBank/DDBJ whole genome shotgun (WGS) entry which is preliminary data.</text>
</comment>
<evidence type="ECO:0008006" key="4">
    <source>
        <dbReference type="Google" id="ProtNLM"/>
    </source>
</evidence>
<keyword evidence="3" id="KW-1185">Reference proteome</keyword>
<dbReference type="Proteomes" id="UP000249165">
    <property type="component" value="Unassembled WGS sequence"/>
</dbReference>
<keyword evidence="1" id="KW-0472">Membrane</keyword>
<feature type="transmembrane region" description="Helical" evidence="1">
    <location>
        <begin position="36"/>
        <end position="53"/>
    </location>
</feature>
<sequence length="146" mass="15901">MFTAARLIAALCLAILAWLGADYVMRLMPERDHFGMFAYTSVVIGFLCGWIIVGPRAGRGSAAAISHGVTGVVVAILWALFLHATNEMVDLAMRHRYDGALEAFAAIFEIAVEYGTLLLDTGFMMLMVIGALVTGLLPELASRHWR</sequence>
<feature type="transmembrane region" description="Helical" evidence="1">
    <location>
        <begin position="122"/>
        <end position="141"/>
    </location>
</feature>
<dbReference type="RefSeq" id="WP_009503255.1">
    <property type="nucleotide sequence ID" value="NZ_LIGK01000007.1"/>
</dbReference>